<keyword evidence="2 6" id="KW-0812">Transmembrane</keyword>
<keyword evidence="9" id="KW-1185">Reference proteome</keyword>
<sequence>MDRTLRNALHNHVIIAIVFVGLIMQCFDVTALIYNLRTGTILVSTRTFCLAWVFIRYIGLIGITNLVAWASIERHILIFQPNLVRTKTKRFFLHYLPLVICMMSPGVFYFVIFFIVPCSITMNYNKVACGYYSCVSVTPSVGLYDSIVNYIIPPFIIVIFSVALIVRVLASKCRTRQRIEWRNYRKMAIQLLSISFLYMLLYCPAMFLYAAYTAGLPRNIAADYYSDSNYFAYYAIVFAPFICALSLPELRTKFKIFFPCCRRCRAAVGPQPLMMTRTKAGPTASPAAGPTAGPAAGPAAGSTAGPAAGPAAGSTAATVTIAQ</sequence>
<keyword evidence="3 6" id="KW-1133">Transmembrane helix</keyword>
<feature type="transmembrane region" description="Helical" evidence="6">
    <location>
        <begin position="12"/>
        <end position="34"/>
    </location>
</feature>
<comment type="caution">
    <text evidence="8">The sequence shown here is derived from an EMBL/GenBank/DDBJ whole genome shotgun (WGS) entry which is preliminary data.</text>
</comment>
<evidence type="ECO:0000256" key="4">
    <source>
        <dbReference type="ARBA" id="ARBA00023136"/>
    </source>
</evidence>
<feature type="transmembrane region" description="Helical" evidence="6">
    <location>
        <begin position="191"/>
        <end position="211"/>
    </location>
</feature>
<feature type="compositionally biased region" description="Low complexity" evidence="5">
    <location>
        <begin position="280"/>
        <end position="311"/>
    </location>
</feature>
<evidence type="ECO:0000313" key="9">
    <source>
        <dbReference type="Proteomes" id="UP000663832"/>
    </source>
</evidence>
<evidence type="ECO:0000256" key="6">
    <source>
        <dbReference type="SAM" id="Phobius"/>
    </source>
</evidence>
<keyword evidence="4 6" id="KW-0472">Membrane</keyword>
<dbReference type="InterPro" id="IPR017452">
    <property type="entry name" value="GPCR_Rhodpsn_7TM"/>
</dbReference>
<dbReference type="Gene3D" id="1.20.1070.10">
    <property type="entry name" value="Rhodopsin 7-helix transmembrane proteins"/>
    <property type="match status" value="1"/>
</dbReference>
<evidence type="ECO:0000256" key="2">
    <source>
        <dbReference type="ARBA" id="ARBA00022692"/>
    </source>
</evidence>
<dbReference type="AlphaFoldDB" id="A0A815D117"/>
<organism evidence="8 9">
    <name type="scientific">Adineta steineri</name>
    <dbReference type="NCBI Taxonomy" id="433720"/>
    <lineage>
        <taxon>Eukaryota</taxon>
        <taxon>Metazoa</taxon>
        <taxon>Spiralia</taxon>
        <taxon>Gnathifera</taxon>
        <taxon>Rotifera</taxon>
        <taxon>Eurotatoria</taxon>
        <taxon>Bdelloidea</taxon>
        <taxon>Adinetida</taxon>
        <taxon>Adinetidae</taxon>
        <taxon>Adineta</taxon>
    </lineage>
</organism>
<feature type="region of interest" description="Disordered" evidence="5">
    <location>
        <begin position="278"/>
        <end position="311"/>
    </location>
</feature>
<gene>
    <name evidence="8" type="ORF">QVE165_LOCUS30765</name>
</gene>
<evidence type="ECO:0000256" key="5">
    <source>
        <dbReference type="SAM" id="MobiDB-lite"/>
    </source>
</evidence>
<feature type="transmembrane region" description="Helical" evidence="6">
    <location>
        <begin position="92"/>
        <end position="116"/>
    </location>
</feature>
<dbReference type="PROSITE" id="PS50262">
    <property type="entry name" value="G_PROTEIN_RECEP_F1_2"/>
    <property type="match status" value="1"/>
</dbReference>
<feature type="transmembrane region" description="Helical" evidence="6">
    <location>
        <begin position="231"/>
        <end position="248"/>
    </location>
</feature>
<dbReference type="SUPFAM" id="SSF81321">
    <property type="entry name" value="Family A G protein-coupled receptor-like"/>
    <property type="match status" value="1"/>
</dbReference>
<evidence type="ECO:0000256" key="1">
    <source>
        <dbReference type="ARBA" id="ARBA00004370"/>
    </source>
</evidence>
<protein>
    <recommendedName>
        <fullName evidence="7">G-protein coupled receptors family 1 profile domain-containing protein</fullName>
    </recommendedName>
</protein>
<reference evidence="8" key="1">
    <citation type="submission" date="2021-02" db="EMBL/GenBank/DDBJ databases">
        <authorList>
            <person name="Nowell W R."/>
        </authorList>
    </citation>
    <scope>NUCLEOTIDE SEQUENCE</scope>
</reference>
<evidence type="ECO:0000259" key="7">
    <source>
        <dbReference type="PROSITE" id="PS50262"/>
    </source>
</evidence>
<dbReference type="Proteomes" id="UP000663832">
    <property type="component" value="Unassembled WGS sequence"/>
</dbReference>
<feature type="transmembrane region" description="Helical" evidence="6">
    <location>
        <begin position="147"/>
        <end position="170"/>
    </location>
</feature>
<evidence type="ECO:0000256" key="3">
    <source>
        <dbReference type="ARBA" id="ARBA00022989"/>
    </source>
</evidence>
<dbReference type="GO" id="GO:0016020">
    <property type="term" value="C:membrane"/>
    <property type="evidence" value="ECO:0007669"/>
    <property type="project" value="UniProtKB-SubCell"/>
</dbReference>
<feature type="transmembrane region" description="Helical" evidence="6">
    <location>
        <begin position="54"/>
        <end position="72"/>
    </location>
</feature>
<evidence type="ECO:0000313" key="8">
    <source>
        <dbReference type="EMBL" id="CAF1292325.1"/>
    </source>
</evidence>
<feature type="domain" description="G-protein coupled receptors family 1 profile" evidence="7">
    <location>
        <begin position="1"/>
        <end position="243"/>
    </location>
</feature>
<accession>A0A815D117</accession>
<proteinExistence type="predicted"/>
<comment type="subcellular location">
    <subcellularLocation>
        <location evidence="1">Membrane</location>
    </subcellularLocation>
</comment>
<dbReference type="EMBL" id="CAJNOM010000258">
    <property type="protein sequence ID" value="CAF1292325.1"/>
    <property type="molecule type" value="Genomic_DNA"/>
</dbReference>
<name>A0A815D117_9BILA</name>